<dbReference type="Pfam" id="PF05545">
    <property type="entry name" value="FixQ"/>
    <property type="match status" value="1"/>
</dbReference>
<evidence type="ECO:0000256" key="1">
    <source>
        <dbReference type="SAM" id="Phobius"/>
    </source>
</evidence>
<name>A0A239ITS4_9BURK</name>
<dbReference type="Proteomes" id="UP000198284">
    <property type="component" value="Unassembled WGS sequence"/>
</dbReference>
<accession>A0A239ITS4</accession>
<dbReference type="InterPro" id="IPR008621">
    <property type="entry name" value="Cbb3-typ_cyt_oxidase_comp"/>
</dbReference>
<reference evidence="2 3" key="1">
    <citation type="submission" date="2017-06" db="EMBL/GenBank/DDBJ databases">
        <authorList>
            <person name="Kim H.J."/>
            <person name="Triplett B.A."/>
        </authorList>
    </citation>
    <scope>NUCLEOTIDE SEQUENCE [LARGE SCALE GENOMIC DNA]</scope>
    <source>
        <strain evidence="2 3">U15</strain>
    </source>
</reference>
<gene>
    <name evidence="2" type="ORF">SAMN06265795_110121</name>
</gene>
<keyword evidence="3" id="KW-1185">Reference proteome</keyword>
<proteinExistence type="predicted"/>
<dbReference type="EMBL" id="FZOT01000010">
    <property type="protein sequence ID" value="SNS96991.1"/>
    <property type="molecule type" value="Genomic_DNA"/>
</dbReference>
<dbReference type="OrthoDB" id="8604580at2"/>
<evidence type="ECO:0000313" key="2">
    <source>
        <dbReference type="EMBL" id="SNS96991.1"/>
    </source>
</evidence>
<keyword evidence="1" id="KW-0812">Transmembrane</keyword>
<organism evidence="2 3">
    <name type="scientific">Noviherbaspirillum humi</name>
    <dbReference type="NCBI Taxonomy" id="1688639"/>
    <lineage>
        <taxon>Bacteria</taxon>
        <taxon>Pseudomonadati</taxon>
        <taxon>Pseudomonadota</taxon>
        <taxon>Betaproteobacteria</taxon>
        <taxon>Burkholderiales</taxon>
        <taxon>Oxalobacteraceae</taxon>
        <taxon>Noviherbaspirillum</taxon>
    </lineage>
</organism>
<feature type="transmembrane region" description="Helical" evidence="1">
    <location>
        <begin position="12"/>
        <end position="30"/>
    </location>
</feature>
<dbReference type="RefSeq" id="WP_089400185.1">
    <property type="nucleotide sequence ID" value="NZ_FZOT01000010.1"/>
</dbReference>
<evidence type="ECO:0000313" key="3">
    <source>
        <dbReference type="Proteomes" id="UP000198284"/>
    </source>
</evidence>
<sequence>MELDQIFLDARSVITVISFITFLGIIWWTYGMHRRDDFDAAARLPLEDDAETPRMENNRV</sequence>
<protein>
    <submittedName>
        <fullName evidence="2">Cytochrome c oxidase cbb3-type subunit 4</fullName>
    </submittedName>
</protein>
<dbReference type="AlphaFoldDB" id="A0A239ITS4"/>
<keyword evidence="1" id="KW-0472">Membrane</keyword>
<keyword evidence="1" id="KW-1133">Transmembrane helix</keyword>